<sequence>MSVDEQHTAVSDVGERDAIPTVESNVAARDAIVAGAEPSPNRCQPPFEATALTDDVLSVAVDDDNDEGSSEGFGEGCSYGFVRLGGGSEVGEGGDVAEEEFVLDVDQLFNDDSASDDKSFTLVYHSSDRKKTANVTAARKDGRRRRQRAGQSNTRNKMRSRSRSDHRNGGSGGDDENTVARHRKRRVRFVGVTNVKPDSRQRTNYRGASPAADRKRDRERQPARSDRPGRNNASSSGGAGRKNRK</sequence>
<gene>
    <name evidence="2" type="ORF">CINCED_3A000889</name>
</gene>
<name>A0A5E4N140_9HEMI</name>
<evidence type="ECO:0000313" key="3">
    <source>
        <dbReference type="Proteomes" id="UP000325440"/>
    </source>
</evidence>
<evidence type="ECO:0000313" key="2">
    <source>
        <dbReference type="EMBL" id="VVC37527.1"/>
    </source>
</evidence>
<keyword evidence="3" id="KW-1185">Reference proteome</keyword>
<proteinExistence type="predicted"/>
<feature type="region of interest" description="Disordered" evidence="1">
    <location>
        <begin position="1"/>
        <end position="22"/>
    </location>
</feature>
<feature type="compositionally biased region" description="Basic and acidic residues" evidence="1">
    <location>
        <begin position="212"/>
        <end position="229"/>
    </location>
</feature>
<feature type="region of interest" description="Disordered" evidence="1">
    <location>
        <begin position="128"/>
        <end position="245"/>
    </location>
</feature>
<reference evidence="2 3" key="1">
    <citation type="submission" date="2019-08" db="EMBL/GenBank/DDBJ databases">
        <authorList>
            <person name="Alioto T."/>
            <person name="Alioto T."/>
            <person name="Gomez Garrido J."/>
        </authorList>
    </citation>
    <scope>NUCLEOTIDE SEQUENCE [LARGE SCALE GENOMIC DNA]</scope>
</reference>
<organism evidence="2 3">
    <name type="scientific">Cinara cedri</name>
    <dbReference type="NCBI Taxonomy" id="506608"/>
    <lineage>
        <taxon>Eukaryota</taxon>
        <taxon>Metazoa</taxon>
        <taxon>Ecdysozoa</taxon>
        <taxon>Arthropoda</taxon>
        <taxon>Hexapoda</taxon>
        <taxon>Insecta</taxon>
        <taxon>Pterygota</taxon>
        <taxon>Neoptera</taxon>
        <taxon>Paraneoptera</taxon>
        <taxon>Hemiptera</taxon>
        <taxon>Sternorrhyncha</taxon>
        <taxon>Aphidomorpha</taxon>
        <taxon>Aphidoidea</taxon>
        <taxon>Aphididae</taxon>
        <taxon>Lachninae</taxon>
        <taxon>Cinara</taxon>
    </lineage>
</organism>
<protein>
    <submittedName>
        <fullName evidence="2">Uncharacterized protein</fullName>
    </submittedName>
</protein>
<accession>A0A5E4N140</accession>
<dbReference type="Proteomes" id="UP000325440">
    <property type="component" value="Unassembled WGS sequence"/>
</dbReference>
<feature type="compositionally biased region" description="Basic and acidic residues" evidence="1">
    <location>
        <begin position="1"/>
        <end position="18"/>
    </location>
</feature>
<dbReference type="EMBL" id="CABPRJ010001448">
    <property type="protein sequence ID" value="VVC37527.1"/>
    <property type="molecule type" value="Genomic_DNA"/>
</dbReference>
<evidence type="ECO:0000256" key="1">
    <source>
        <dbReference type="SAM" id="MobiDB-lite"/>
    </source>
</evidence>
<dbReference type="AlphaFoldDB" id="A0A5E4N140"/>